<dbReference type="EMBL" id="CP008849">
    <property type="protein sequence ID" value="AIF97857.1"/>
    <property type="molecule type" value="Genomic_DNA"/>
</dbReference>
<dbReference type="Gene3D" id="2.60.120.1140">
    <property type="entry name" value="Protein of unknown function DUF192"/>
    <property type="match status" value="1"/>
</dbReference>
<feature type="signal peptide" evidence="1">
    <location>
        <begin position="1"/>
        <end position="20"/>
    </location>
</feature>
<feature type="chain" id="PRO_5009743192" description="DUF192 domain-containing protein" evidence="1">
    <location>
        <begin position="21"/>
        <end position="150"/>
    </location>
</feature>
<dbReference type="PANTHER" id="PTHR37953">
    <property type="entry name" value="UPF0127 PROTEIN MJ1496"/>
    <property type="match status" value="1"/>
</dbReference>
<dbReference type="KEGG" id="aaus:EP12_03720"/>
<organism evidence="2 3">
    <name type="scientific">Alteromonas australica</name>
    <dbReference type="NCBI Taxonomy" id="589873"/>
    <lineage>
        <taxon>Bacteria</taxon>
        <taxon>Pseudomonadati</taxon>
        <taxon>Pseudomonadota</taxon>
        <taxon>Gammaproteobacteria</taxon>
        <taxon>Alteromonadales</taxon>
        <taxon>Alteromonadaceae</taxon>
        <taxon>Alteromonas/Salinimonas group</taxon>
        <taxon>Alteromonas</taxon>
    </lineage>
</organism>
<keyword evidence="3" id="KW-1185">Reference proteome</keyword>
<evidence type="ECO:0000313" key="3">
    <source>
        <dbReference type="Proteomes" id="UP000056090"/>
    </source>
</evidence>
<dbReference type="KEGG" id="aal:EP13_03610"/>
<dbReference type="OrthoDB" id="5526466at2"/>
<dbReference type="PANTHER" id="PTHR37953:SF1">
    <property type="entry name" value="UPF0127 PROTEIN MJ1496"/>
    <property type="match status" value="1"/>
</dbReference>
<gene>
    <name evidence="2" type="ORF">EP13_03610</name>
</gene>
<dbReference type="PROSITE" id="PS51257">
    <property type="entry name" value="PROKAR_LIPOPROTEIN"/>
    <property type="match status" value="1"/>
</dbReference>
<name>A0A075P3H6_9ALTE</name>
<dbReference type="Proteomes" id="UP000056090">
    <property type="component" value="Chromosome"/>
</dbReference>
<reference evidence="2 3" key="1">
    <citation type="submission" date="2014-06" db="EMBL/GenBank/DDBJ databases">
        <title>Genomes of Alteromonas australica, a world apart.</title>
        <authorList>
            <person name="Gonzaga A."/>
            <person name="Lopez-Perez M."/>
            <person name="Rodriguez-Valera F."/>
        </authorList>
    </citation>
    <scope>NUCLEOTIDE SEQUENCE [LARGE SCALE GENOMIC DNA]</scope>
    <source>
        <strain evidence="2 3">H 17</strain>
    </source>
</reference>
<dbReference type="AlphaFoldDB" id="A0A075P3H6"/>
<accession>A0A075P3H6</accession>
<dbReference type="Pfam" id="PF02643">
    <property type="entry name" value="DUF192"/>
    <property type="match status" value="1"/>
</dbReference>
<dbReference type="InterPro" id="IPR038695">
    <property type="entry name" value="Saro_0823-like_sf"/>
</dbReference>
<proteinExistence type="predicted"/>
<evidence type="ECO:0000256" key="1">
    <source>
        <dbReference type="SAM" id="SignalP"/>
    </source>
</evidence>
<dbReference type="InterPro" id="IPR003795">
    <property type="entry name" value="DUF192"/>
</dbReference>
<sequence length="150" mass="17102">MGKFFFVATMLMVSLGCVHAQDDSVQQLEQVQFDNIVIELGGKKYNVEYAKTFEQRARGLMFRKELCEDCGMFFKFNTAKLAGMWMKNTYIPLDVAFIDRNGVISDIKPLTPHSLASVGSSKKVLFALEMNQGWFAKHNIRVGDQINIHR</sequence>
<dbReference type="PATRIC" id="fig|589873.4.peg.801"/>
<keyword evidence="1" id="KW-0732">Signal</keyword>
<evidence type="ECO:0008006" key="4">
    <source>
        <dbReference type="Google" id="ProtNLM"/>
    </source>
</evidence>
<protein>
    <recommendedName>
        <fullName evidence="4">DUF192 domain-containing protein</fullName>
    </recommendedName>
</protein>
<evidence type="ECO:0000313" key="2">
    <source>
        <dbReference type="EMBL" id="AIF97857.1"/>
    </source>
</evidence>
<dbReference type="GeneID" id="78254026"/>
<dbReference type="RefSeq" id="WP_044056056.1">
    <property type="nucleotide sequence ID" value="NZ_CAJXAX010000005.1"/>
</dbReference>
<dbReference type="eggNOG" id="COG1430">
    <property type="taxonomic scope" value="Bacteria"/>
</dbReference>